<protein>
    <submittedName>
        <fullName evidence="1">Uncharacterized protein</fullName>
    </submittedName>
</protein>
<comment type="caution">
    <text evidence="1">The sequence shown here is derived from an EMBL/GenBank/DDBJ whole genome shotgun (WGS) entry which is preliminary data.</text>
</comment>
<proteinExistence type="predicted"/>
<sequence>VWLAAAKRLNSLLFFFQYTANPVPKGYWVAFYRNCIRFAGLSYRTCYISLSYIGVAYQNKGGRFFFAGRKRKKELKAFYTLTRLQPRRYDREGSSRKCLSNYGDD</sequence>
<name>A0ABW3SK82_9BACL</name>
<dbReference type="RefSeq" id="WP_379267183.1">
    <property type="nucleotide sequence ID" value="NZ_JBHTKZ010000085.1"/>
</dbReference>
<evidence type="ECO:0000313" key="2">
    <source>
        <dbReference type="Proteomes" id="UP001597211"/>
    </source>
</evidence>
<keyword evidence="2" id="KW-1185">Reference proteome</keyword>
<evidence type="ECO:0000313" key="1">
    <source>
        <dbReference type="EMBL" id="MFD1184346.1"/>
    </source>
</evidence>
<reference evidence="2" key="1">
    <citation type="journal article" date="2019" name="Int. J. Syst. Evol. Microbiol.">
        <title>The Global Catalogue of Microorganisms (GCM) 10K type strain sequencing project: providing services to taxonomists for standard genome sequencing and annotation.</title>
        <authorList>
            <consortium name="The Broad Institute Genomics Platform"/>
            <consortium name="The Broad Institute Genome Sequencing Center for Infectious Disease"/>
            <person name="Wu L."/>
            <person name="Ma J."/>
        </authorList>
    </citation>
    <scope>NUCLEOTIDE SEQUENCE [LARGE SCALE GENOMIC DNA]</scope>
    <source>
        <strain evidence="2">CCUG 48216</strain>
    </source>
</reference>
<gene>
    <name evidence="1" type="ORF">ACFQ2Z_23750</name>
</gene>
<dbReference type="EMBL" id="JBHTKZ010000085">
    <property type="protein sequence ID" value="MFD1184346.1"/>
    <property type="molecule type" value="Genomic_DNA"/>
</dbReference>
<feature type="non-terminal residue" evidence="1">
    <location>
        <position position="1"/>
    </location>
</feature>
<dbReference type="Proteomes" id="UP001597211">
    <property type="component" value="Unassembled WGS sequence"/>
</dbReference>
<accession>A0ABW3SK82</accession>
<organism evidence="1 2">
    <name type="scientific">Paenibacillus timonensis</name>
    <dbReference type="NCBI Taxonomy" id="225915"/>
    <lineage>
        <taxon>Bacteria</taxon>
        <taxon>Bacillati</taxon>
        <taxon>Bacillota</taxon>
        <taxon>Bacilli</taxon>
        <taxon>Bacillales</taxon>
        <taxon>Paenibacillaceae</taxon>
        <taxon>Paenibacillus</taxon>
    </lineage>
</organism>